<comment type="caution">
    <text evidence="9">The sequence shown here is derived from an EMBL/GenBank/DDBJ whole genome shotgun (WGS) entry which is preliminary data.</text>
</comment>
<feature type="transmembrane region" description="Helical" evidence="8">
    <location>
        <begin position="123"/>
        <end position="143"/>
    </location>
</feature>
<feature type="transmembrane region" description="Helical" evidence="8">
    <location>
        <begin position="149"/>
        <end position="168"/>
    </location>
</feature>
<dbReference type="Gene3D" id="1.10.3720.10">
    <property type="entry name" value="MetI-like"/>
    <property type="match status" value="1"/>
</dbReference>
<feature type="transmembrane region" description="Helical" evidence="8">
    <location>
        <begin position="58"/>
        <end position="82"/>
    </location>
</feature>
<evidence type="ECO:0000313" key="10">
    <source>
        <dbReference type="Proteomes" id="UP001597299"/>
    </source>
</evidence>
<feature type="transmembrane region" description="Helical" evidence="8">
    <location>
        <begin position="88"/>
        <end position="111"/>
    </location>
</feature>
<keyword evidence="5" id="KW-0029">Amino-acid transport</keyword>
<feature type="transmembrane region" description="Helical" evidence="8">
    <location>
        <begin position="25"/>
        <end position="46"/>
    </location>
</feature>
<keyword evidence="4 8" id="KW-0812">Transmembrane</keyword>
<dbReference type="EMBL" id="JBHUHD010000001">
    <property type="protein sequence ID" value="MFD2140536.1"/>
    <property type="molecule type" value="Genomic_DNA"/>
</dbReference>
<evidence type="ECO:0000313" key="9">
    <source>
        <dbReference type="EMBL" id="MFD2140536.1"/>
    </source>
</evidence>
<keyword evidence="3" id="KW-1003">Cell membrane</keyword>
<dbReference type="InterPro" id="IPR010065">
    <property type="entry name" value="AA_ABC_transptr_permease_3TM"/>
</dbReference>
<dbReference type="NCBIfam" id="TIGR01726">
    <property type="entry name" value="HEQRo_perm_3TM"/>
    <property type="match status" value="1"/>
</dbReference>
<evidence type="ECO:0000256" key="3">
    <source>
        <dbReference type="ARBA" id="ARBA00022475"/>
    </source>
</evidence>
<comment type="subcellular location">
    <subcellularLocation>
        <location evidence="1">Cell inner membrane</location>
        <topology evidence="1">Multi-pass membrane protein</topology>
    </subcellularLocation>
</comment>
<protein>
    <submittedName>
        <fullName evidence="9">ABC transporter permease subunit</fullName>
    </submittedName>
</protein>
<evidence type="ECO:0000256" key="6">
    <source>
        <dbReference type="ARBA" id="ARBA00022989"/>
    </source>
</evidence>
<dbReference type="PANTHER" id="PTHR30614">
    <property type="entry name" value="MEMBRANE COMPONENT OF AMINO ACID ABC TRANSPORTER"/>
    <property type="match status" value="1"/>
</dbReference>
<evidence type="ECO:0000256" key="4">
    <source>
        <dbReference type="ARBA" id="ARBA00022692"/>
    </source>
</evidence>
<evidence type="ECO:0000256" key="8">
    <source>
        <dbReference type="SAM" id="Phobius"/>
    </source>
</evidence>
<gene>
    <name evidence="9" type="ORF">ACFSNC_09005</name>
</gene>
<evidence type="ECO:0000256" key="7">
    <source>
        <dbReference type="ARBA" id="ARBA00023136"/>
    </source>
</evidence>
<keyword evidence="2" id="KW-0813">Transport</keyword>
<evidence type="ECO:0000256" key="5">
    <source>
        <dbReference type="ARBA" id="ARBA00022970"/>
    </source>
</evidence>
<keyword evidence="7 8" id="KW-0472">Membrane</keyword>
<dbReference type="SUPFAM" id="SSF161098">
    <property type="entry name" value="MetI-like"/>
    <property type="match status" value="1"/>
</dbReference>
<dbReference type="InterPro" id="IPR043429">
    <property type="entry name" value="ArtM/GltK/GlnP/TcyL/YhdX-like"/>
</dbReference>
<name>A0ABW4YVX3_9HYPH</name>
<reference evidence="10" key="1">
    <citation type="journal article" date="2019" name="Int. J. Syst. Evol. Microbiol.">
        <title>The Global Catalogue of Microorganisms (GCM) 10K type strain sequencing project: providing services to taxonomists for standard genome sequencing and annotation.</title>
        <authorList>
            <consortium name="The Broad Institute Genomics Platform"/>
            <consortium name="The Broad Institute Genome Sequencing Center for Infectious Disease"/>
            <person name="Wu L."/>
            <person name="Ma J."/>
        </authorList>
    </citation>
    <scope>NUCLEOTIDE SEQUENCE [LARGE SCALE GENOMIC DNA]</scope>
    <source>
        <strain evidence="10">CCM 7435</strain>
    </source>
</reference>
<proteinExistence type="predicted"/>
<dbReference type="RefSeq" id="WP_213352897.1">
    <property type="nucleotide sequence ID" value="NZ_JAHBGB010000031.1"/>
</dbReference>
<sequence>MATVVPASRDLGAATTLPIIRRRQWGSWILGGLAVAFVATVIWGGIRSRILDLEIIGIYLFHPAIVAGAVNALVLGTLALAISSVIGLFSALMRLSGNPILVALSATYVYLFRGTPMLIQLVFWFNAVPTMFPTITLSLPFLPGPLFETPTTVVVTPFLAALAGLSLAEGPI</sequence>
<keyword evidence="10" id="KW-1185">Reference proteome</keyword>
<dbReference type="Proteomes" id="UP001597299">
    <property type="component" value="Unassembled WGS sequence"/>
</dbReference>
<evidence type="ECO:0000256" key="1">
    <source>
        <dbReference type="ARBA" id="ARBA00004429"/>
    </source>
</evidence>
<organism evidence="9 10">
    <name type="scientific">Ancylobacter oerskovii</name>
    <dbReference type="NCBI Taxonomy" id="459519"/>
    <lineage>
        <taxon>Bacteria</taxon>
        <taxon>Pseudomonadati</taxon>
        <taxon>Pseudomonadota</taxon>
        <taxon>Alphaproteobacteria</taxon>
        <taxon>Hyphomicrobiales</taxon>
        <taxon>Xanthobacteraceae</taxon>
        <taxon>Ancylobacter</taxon>
    </lineage>
</organism>
<dbReference type="InterPro" id="IPR035906">
    <property type="entry name" value="MetI-like_sf"/>
</dbReference>
<evidence type="ECO:0000256" key="2">
    <source>
        <dbReference type="ARBA" id="ARBA00022448"/>
    </source>
</evidence>
<keyword evidence="6 8" id="KW-1133">Transmembrane helix</keyword>
<dbReference type="PANTHER" id="PTHR30614:SF0">
    <property type="entry name" value="L-CYSTINE TRANSPORT SYSTEM PERMEASE PROTEIN TCYL"/>
    <property type="match status" value="1"/>
</dbReference>
<accession>A0ABW4YVX3</accession>